<sequence length="245" mass="26418">MTSKEKLFILLPPSEGKAPSGSTSTKFKETDGKFGKSLAKQRAEIITALRIENGGSQKLLGVSGTHLLRAQQANLALRGAKTLPARERYTGVVWDHLDLASLTSAQQKFADANIIVVSGLLGLVCAGDAIPDYRLKIGASLAPMGKLSTWWCEAISLTLNKYCAGAVVIDLLPQEHSAAFVPNEKLLNEYFRIDLATKSGTAGGHDAKAAKGRLARHLVTNHNNPVAALKTFKDPKFKVRVLKKF</sequence>
<dbReference type="GO" id="GO:0033194">
    <property type="term" value="P:response to hydroperoxide"/>
    <property type="evidence" value="ECO:0007669"/>
    <property type="project" value="TreeGrafter"/>
</dbReference>
<proteinExistence type="predicted"/>
<protein>
    <submittedName>
        <fullName evidence="1">Unannotated protein</fullName>
    </submittedName>
</protein>
<accession>A0A6J6XAJ7</accession>
<dbReference type="Pfam" id="PF03883">
    <property type="entry name" value="H2O2_YaaD"/>
    <property type="match status" value="1"/>
</dbReference>
<dbReference type="InterPro" id="IPR005583">
    <property type="entry name" value="YaaA"/>
</dbReference>
<name>A0A6J6XAJ7_9ZZZZ</name>
<dbReference type="EMBL" id="CAFAAP010000003">
    <property type="protein sequence ID" value="CAB4792833.1"/>
    <property type="molecule type" value="Genomic_DNA"/>
</dbReference>
<dbReference type="GO" id="GO:0005829">
    <property type="term" value="C:cytosol"/>
    <property type="evidence" value="ECO:0007669"/>
    <property type="project" value="TreeGrafter"/>
</dbReference>
<reference evidence="1" key="1">
    <citation type="submission" date="2020-05" db="EMBL/GenBank/DDBJ databases">
        <authorList>
            <person name="Chiriac C."/>
            <person name="Salcher M."/>
            <person name="Ghai R."/>
            <person name="Kavagutti S V."/>
        </authorList>
    </citation>
    <scope>NUCLEOTIDE SEQUENCE</scope>
</reference>
<dbReference type="PANTHER" id="PTHR30283:SF4">
    <property type="entry name" value="PEROXIDE STRESS RESISTANCE PROTEIN YAAA"/>
    <property type="match status" value="1"/>
</dbReference>
<evidence type="ECO:0000313" key="1">
    <source>
        <dbReference type="EMBL" id="CAB4792833.1"/>
    </source>
</evidence>
<dbReference type="PANTHER" id="PTHR30283">
    <property type="entry name" value="PEROXIDE STRESS RESPONSE PROTEIN YAAA"/>
    <property type="match status" value="1"/>
</dbReference>
<dbReference type="AlphaFoldDB" id="A0A6J6XAJ7"/>
<gene>
    <name evidence="1" type="ORF">UFOPK3026_00049</name>
</gene>
<organism evidence="1">
    <name type="scientific">freshwater metagenome</name>
    <dbReference type="NCBI Taxonomy" id="449393"/>
    <lineage>
        <taxon>unclassified sequences</taxon>
        <taxon>metagenomes</taxon>
        <taxon>ecological metagenomes</taxon>
    </lineage>
</organism>